<proteinExistence type="predicted"/>
<dbReference type="RefSeq" id="XP_022754425.1">
    <property type="nucleotide sequence ID" value="XM_022898690.1"/>
</dbReference>
<evidence type="ECO:0000313" key="6">
    <source>
        <dbReference type="RefSeq" id="XP_022754426.1"/>
    </source>
</evidence>
<sequence length="224" mass="24442">MELLVGPTFSIEVAASATYVRDGPQEKISSSCLYLKEDDVGFDDSSPGSDRVSSYASYVSSESSSSIGSLGDSDDEVEEGVVSSGGRGGLASLRVLEDSLPIKRGLSNHYAGKSKSFANLLDISSVKELHKAENPFNKRRRVLIANKWSSRKSSFYSWQNLKSMPLLAWNEDDEDGEDKETPSSNDKLSVSVAATKPRLQQSKLKATFKPQSCFSLADLQVERL</sequence>
<reference evidence="5 6" key="1">
    <citation type="submission" date="2025-04" db="UniProtKB">
        <authorList>
            <consortium name="RefSeq"/>
        </authorList>
    </citation>
    <scope>IDENTIFICATION</scope>
    <source>
        <tissue evidence="5 6">Fruit stalk</tissue>
    </source>
</reference>
<dbReference type="KEGG" id="dzi:111302834"/>
<feature type="region of interest" description="Disordered" evidence="3">
    <location>
        <begin position="62"/>
        <end position="84"/>
    </location>
</feature>
<organism evidence="4 6">
    <name type="scientific">Durio zibethinus</name>
    <name type="common">Durian</name>
    <dbReference type="NCBI Taxonomy" id="66656"/>
    <lineage>
        <taxon>Eukaryota</taxon>
        <taxon>Viridiplantae</taxon>
        <taxon>Streptophyta</taxon>
        <taxon>Embryophyta</taxon>
        <taxon>Tracheophyta</taxon>
        <taxon>Spermatophyta</taxon>
        <taxon>Magnoliopsida</taxon>
        <taxon>eudicotyledons</taxon>
        <taxon>Gunneridae</taxon>
        <taxon>Pentapetalae</taxon>
        <taxon>rosids</taxon>
        <taxon>malvids</taxon>
        <taxon>Malvales</taxon>
        <taxon>Malvaceae</taxon>
        <taxon>Helicteroideae</taxon>
        <taxon>Durio</taxon>
    </lineage>
</organism>
<dbReference type="AlphaFoldDB" id="A0A6P5ZPX2"/>
<dbReference type="GO" id="GO:0005634">
    <property type="term" value="C:nucleus"/>
    <property type="evidence" value="ECO:0007669"/>
    <property type="project" value="UniProtKB-SubCell"/>
</dbReference>
<keyword evidence="2" id="KW-0539">Nucleus</keyword>
<evidence type="ECO:0000313" key="4">
    <source>
        <dbReference type="Proteomes" id="UP000515121"/>
    </source>
</evidence>
<dbReference type="OrthoDB" id="999389at2759"/>
<dbReference type="InterPro" id="IPR051992">
    <property type="entry name" value="OxStress_Response_Reg"/>
</dbReference>
<protein>
    <submittedName>
        <fullName evidence="5 6">Uncharacterized protein LOC111302834</fullName>
    </submittedName>
</protein>
<evidence type="ECO:0000256" key="1">
    <source>
        <dbReference type="ARBA" id="ARBA00004123"/>
    </source>
</evidence>
<dbReference type="PANTHER" id="PTHR33172:SF91">
    <property type="entry name" value="PROTEIN OXIDATIVE STRESS 3 LIKE 5"/>
    <property type="match status" value="1"/>
</dbReference>
<evidence type="ECO:0000256" key="3">
    <source>
        <dbReference type="SAM" id="MobiDB-lite"/>
    </source>
</evidence>
<dbReference type="GO" id="GO:0006950">
    <property type="term" value="P:response to stress"/>
    <property type="evidence" value="ECO:0007669"/>
    <property type="project" value="UniProtKB-ARBA"/>
</dbReference>
<accession>A0A6P5ZPX2</accession>
<comment type="subcellular location">
    <subcellularLocation>
        <location evidence="1">Nucleus</location>
    </subcellularLocation>
</comment>
<feature type="region of interest" description="Disordered" evidence="3">
    <location>
        <begin position="172"/>
        <end position="192"/>
    </location>
</feature>
<dbReference type="GeneID" id="111302834"/>
<evidence type="ECO:0000313" key="5">
    <source>
        <dbReference type="RefSeq" id="XP_022754425.1"/>
    </source>
</evidence>
<dbReference type="RefSeq" id="XP_022754426.1">
    <property type="nucleotide sequence ID" value="XM_022898691.1"/>
</dbReference>
<keyword evidence="4" id="KW-1185">Reference proteome</keyword>
<gene>
    <name evidence="5 6" type="primary">LOC111302834</name>
</gene>
<dbReference type="PANTHER" id="PTHR33172">
    <property type="entry name" value="OS08G0516900 PROTEIN"/>
    <property type="match status" value="1"/>
</dbReference>
<evidence type="ECO:0000256" key="2">
    <source>
        <dbReference type="ARBA" id="ARBA00023242"/>
    </source>
</evidence>
<name>A0A6P5ZPX2_DURZI</name>
<feature type="compositionally biased region" description="Low complexity" evidence="3">
    <location>
        <begin position="62"/>
        <end position="71"/>
    </location>
</feature>
<dbReference type="Proteomes" id="UP000515121">
    <property type="component" value="Unplaced"/>
</dbReference>